<dbReference type="InterPro" id="IPR036388">
    <property type="entry name" value="WH-like_DNA-bd_sf"/>
</dbReference>
<dbReference type="Pfam" id="PF03466">
    <property type="entry name" value="LysR_substrate"/>
    <property type="match status" value="1"/>
</dbReference>
<dbReference type="SUPFAM" id="SSF46785">
    <property type="entry name" value="Winged helix' DNA-binding domain"/>
    <property type="match status" value="1"/>
</dbReference>
<evidence type="ECO:0000256" key="4">
    <source>
        <dbReference type="ARBA" id="ARBA00023163"/>
    </source>
</evidence>
<evidence type="ECO:0000256" key="2">
    <source>
        <dbReference type="ARBA" id="ARBA00023015"/>
    </source>
</evidence>
<name>A0ABS8JLW7_9GAMM</name>
<evidence type="ECO:0000313" key="6">
    <source>
        <dbReference type="EMBL" id="MCC8364479.1"/>
    </source>
</evidence>
<feature type="domain" description="HTH lysR-type" evidence="5">
    <location>
        <begin position="24"/>
        <end position="81"/>
    </location>
</feature>
<dbReference type="Pfam" id="PF00126">
    <property type="entry name" value="HTH_1"/>
    <property type="match status" value="1"/>
</dbReference>
<dbReference type="InterPro" id="IPR005119">
    <property type="entry name" value="LysR_subst-bd"/>
</dbReference>
<evidence type="ECO:0000313" key="7">
    <source>
        <dbReference type="Proteomes" id="UP001165293"/>
    </source>
</evidence>
<evidence type="ECO:0000256" key="3">
    <source>
        <dbReference type="ARBA" id="ARBA00023125"/>
    </source>
</evidence>
<keyword evidence="3" id="KW-0238">DNA-binding</keyword>
<dbReference type="InterPro" id="IPR036390">
    <property type="entry name" value="WH_DNA-bd_sf"/>
</dbReference>
<keyword evidence="7" id="KW-1185">Reference proteome</keyword>
<proteinExistence type="inferred from homology"/>
<comment type="similarity">
    <text evidence="1">Belongs to the LysR transcriptional regulatory family.</text>
</comment>
<reference evidence="6" key="1">
    <citation type="submission" date="2021-10" db="EMBL/GenBank/DDBJ databases">
        <authorList>
            <person name="Lyu M."/>
            <person name="Wang X."/>
            <person name="Meng X."/>
            <person name="Xu K."/>
        </authorList>
    </citation>
    <scope>NUCLEOTIDE SEQUENCE</scope>
    <source>
        <strain evidence="6">A6</strain>
    </source>
</reference>
<comment type="caution">
    <text evidence="6">The sequence shown here is derived from an EMBL/GenBank/DDBJ whole genome shotgun (WGS) entry which is preliminary data.</text>
</comment>
<protein>
    <submittedName>
        <fullName evidence="6">LysR family transcriptional regulator</fullName>
    </submittedName>
</protein>
<dbReference type="PROSITE" id="PS50931">
    <property type="entry name" value="HTH_LYSR"/>
    <property type="match status" value="1"/>
</dbReference>
<sequence length="327" mass="36298">MLRADRSLSVPRFARTRSMVSNMLSTEELALLEAIRETGSLSRAAARLGKAPSTVSHAARTLESRFDALLFDRKGYRLRLTPAGQLLANESARLQQDVSRLTRRVKQVASGWEDRLWIVTDEVIEFETLLPLIAAFDALGSGVGLRMTREVLSGTWDALQDGRADLVIGATNEPPAIPGLQWRELGVMDWAFAVSPEHPLARMREPIERHVLATHRAVVVADTSRRIDSRGYGVVGGQSALAVPSMHAKVLAQRAGLGVGWVPRERVTALLARGELIEKRLADPREPNVLYVGWRGDHEGRALAWWLERLADPRLADRLVRGYDIVM</sequence>
<dbReference type="Gene3D" id="1.10.10.10">
    <property type="entry name" value="Winged helix-like DNA-binding domain superfamily/Winged helix DNA-binding domain"/>
    <property type="match status" value="1"/>
</dbReference>
<organism evidence="6 7">
    <name type="scientific">Noviluteimonas lactosilytica</name>
    <dbReference type="NCBI Taxonomy" id="2888523"/>
    <lineage>
        <taxon>Bacteria</taxon>
        <taxon>Pseudomonadati</taxon>
        <taxon>Pseudomonadota</taxon>
        <taxon>Gammaproteobacteria</taxon>
        <taxon>Lysobacterales</taxon>
        <taxon>Lysobacteraceae</taxon>
        <taxon>Noviluteimonas</taxon>
    </lineage>
</organism>
<gene>
    <name evidence="6" type="ORF">LK996_15510</name>
</gene>
<evidence type="ECO:0000259" key="5">
    <source>
        <dbReference type="PROSITE" id="PS50931"/>
    </source>
</evidence>
<keyword evidence="4" id="KW-0804">Transcription</keyword>
<dbReference type="RefSeq" id="WP_230528281.1">
    <property type="nucleotide sequence ID" value="NZ_JAJGAK010000005.1"/>
</dbReference>
<evidence type="ECO:0000256" key="1">
    <source>
        <dbReference type="ARBA" id="ARBA00009437"/>
    </source>
</evidence>
<dbReference type="Gene3D" id="3.40.190.10">
    <property type="entry name" value="Periplasmic binding protein-like II"/>
    <property type="match status" value="2"/>
</dbReference>
<dbReference type="Proteomes" id="UP001165293">
    <property type="component" value="Unassembled WGS sequence"/>
</dbReference>
<dbReference type="InterPro" id="IPR000847">
    <property type="entry name" value="LysR_HTH_N"/>
</dbReference>
<accession>A0ABS8JLW7</accession>
<dbReference type="EMBL" id="JAJGAK010000005">
    <property type="protein sequence ID" value="MCC8364479.1"/>
    <property type="molecule type" value="Genomic_DNA"/>
</dbReference>
<dbReference type="PANTHER" id="PTHR30126">
    <property type="entry name" value="HTH-TYPE TRANSCRIPTIONAL REGULATOR"/>
    <property type="match status" value="1"/>
</dbReference>
<dbReference type="PANTHER" id="PTHR30126:SF4">
    <property type="entry name" value="LYSR FAMILY TRANSCRIPTIONAL REGULATOR"/>
    <property type="match status" value="1"/>
</dbReference>
<dbReference type="SUPFAM" id="SSF53850">
    <property type="entry name" value="Periplasmic binding protein-like II"/>
    <property type="match status" value="1"/>
</dbReference>
<keyword evidence="2" id="KW-0805">Transcription regulation</keyword>